<name>A0A922JKZ9_CARIL</name>
<dbReference type="Proteomes" id="UP000811246">
    <property type="component" value="Chromosome 5"/>
</dbReference>
<evidence type="ECO:0000313" key="2">
    <source>
        <dbReference type="Proteomes" id="UP000811246"/>
    </source>
</evidence>
<evidence type="ECO:0000313" key="1">
    <source>
        <dbReference type="EMBL" id="KAG6711695.1"/>
    </source>
</evidence>
<gene>
    <name evidence="1" type="ORF">I3842_05G067800</name>
</gene>
<sequence>MFADHCNQTNEIMPSSRVCHFKDSCDQVNTMKSGFGFEVIVSLQVFNEFLLQIRGAGRSQGIDREP</sequence>
<protein>
    <submittedName>
        <fullName evidence="1">Uncharacterized protein</fullName>
    </submittedName>
</protein>
<dbReference type="EMBL" id="CM031829">
    <property type="protein sequence ID" value="KAG6711695.1"/>
    <property type="molecule type" value="Genomic_DNA"/>
</dbReference>
<reference evidence="1" key="1">
    <citation type="submission" date="2021-01" db="EMBL/GenBank/DDBJ databases">
        <authorList>
            <person name="Lovell J.T."/>
            <person name="Bentley N."/>
            <person name="Bhattarai G."/>
            <person name="Jenkins J.W."/>
            <person name="Sreedasyam A."/>
            <person name="Alarcon Y."/>
            <person name="Bock C."/>
            <person name="Boston L."/>
            <person name="Carlson J."/>
            <person name="Cervantes K."/>
            <person name="Clermont K."/>
            <person name="Krom N."/>
            <person name="Kubenka K."/>
            <person name="Mamidi S."/>
            <person name="Mattison C."/>
            <person name="Monteros M."/>
            <person name="Pisani C."/>
            <person name="Plott C."/>
            <person name="Rajasekar S."/>
            <person name="Rhein H.S."/>
            <person name="Rohla C."/>
            <person name="Song M."/>
            <person name="Hilaire R.S."/>
            <person name="Shu S."/>
            <person name="Wells L."/>
            <person name="Wang X."/>
            <person name="Webber J."/>
            <person name="Heerema R.J."/>
            <person name="Klein P."/>
            <person name="Conner P."/>
            <person name="Grauke L."/>
            <person name="Grimwood J."/>
            <person name="Schmutz J."/>
            <person name="Randall J.J."/>
        </authorList>
    </citation>
    <scope>NUCLEOTIDE SEQUENCE</scope>
    <source>
        <tissue evidence="1">Leaf</tissue>
    </source>
</reference>
<proteinExistence type="predicted"/>
<accession>A0A922JKZ9</accession>
<organism evidence="1 2">
    <name type="scientific">Carya illinoinensis</name>
    <name type="common">Pecan</name>
    <dbReference type="NCBI Taxonomy" id="32201"/>
    <lineage>
        <taxon>Eukaryota</taxon>
        <taxon>Viridiplantae</taxon>
        <taxon>Streptophyta</taxon>
        <taxon>Embryophyta</taxon>
        <taxon>Tracheophyta</taxon>
        <taxon>Spermatophyta</taxon>
        <taxon>Magnoliopsida</taxon>
        <taxon>eudicotyledons</taxon>
        <taxon>Gunneridae</taxon>
        <taxon>Pentapetalae</taxon>
        <taxon>rosids</taxon>
        <taxon>fabids</taxon>
        <taxon>Fagales</taxon>
        <taxon>Juglandaceae</taxon>
        <taxon>Carya</taxon>
    </lineage>
</organism>
<dbReference type="AlphaFoldDB" id="A0A922JKZ9"/>
<comment type="caution">
    <text evidence="1">The sequence shown here is derived from an EMBL/GenBank/DDBJ whole genome shotgun (WGS) entry which is preliminary data.</text>
</comment>